<dbReference type="KEGG" id="malk:MalAC0309_0045"/>
<sequence>MTAPHSPRKLDVAAAIERGALSRTVTIHRAAENPTIDSIALISRPDQARRVSPRTAVIVASGAETSGWLVSAVLRLAWERRASLVVAAGQHSESVVLLARRLDITLLSTADDPTNVALALSADIGAANAAIESQLIALLRTVGEQTTVDEILRVAAAELRLCLELRLGEITIATVGERESQGLTMVGPLTISDSASGSVTLWATAGKNEDFVTTALTLILPLIRAAWFESGALDLADVLSAVAAIDEAAMPDNLALQTVMPRLGWRDGDAHAVVFLAAPGKRPTRTMSNVVRLLWRRAAINRSLVDTADGWISVVSLGEDDDTSRVSRELGAALATSLGELGIGIGLSRAYDSPGNLQEQVAEARIASRTAWAAGAEGVGSFEELTLQAIDYLFDPSDAITVAQLVVPEFCRANDRDRLVMSVRAFLDEGSVVAAAARLSLHRNTMTARLDRARALGLPVGDPRQSFSVEAIIRAFLPRDHEGPGIEPLTRTTSKGLS</sequence>
<dbReference type="InterPro" id="IPR041522">
    <property type="entry name" value="CdaR_GGDEF"/>
</dbReference>
<evidence type="ECO:0000256" key="1">
    <source>
        <dbReference type="ARBA" id="ARBA00006754"/>
    </source>
</evidence>
<proteinExistence type="inferred from homology"/>
<reference evidence="4 5" key="2">
    <citation type="submission" date="2016-01" db="EMBL/GenBank/DDBJ databases">
        <title>Microcella alkaliphila JAM AC0309 whole genome shotgun sequence.</title>
        <authorList>
            <person name="Kurata A."/>
            <person name="Hirose Y."/>
            <person name="Kishimoto N."/>
            <person name="Kobayashi T."/>
        </authorList>
    </citation>
    <scope>NUCLEOTIDE SEQUENCE [LARGE SCALE GENOMIC DNA]</scope>
    <source>
        <strain evidence="4 5">JAM AC0309</strain>
    </source>
</reference>
<dbReference type="InterPro" id="IPR042070">
    <property type="entry name" value="PucR_C-HTH_sf"/>
</dbReference>
<feature type="domain" description="CdaR GGDEF-like" evidence="3">
    <location>
        <begin position="262"/>
        <end position="369"/>
    </location>
</feature>
<dbReference type="Proteomes" id="UP000218965">
    <property type="component" value="Chromosome"/>
</dbReference>
<gene>
    <name evidence="4" type="ORF">MalAC0309_0045</name>
</gene>
<dbReference type="InterPro" id="IPR051448">
    <property type="entry name" value="CdaR-like_regulators"/>
</dbReference>
<evidence type="ECO:0000259" key="3">
    <source>
        <dbReference type="Pfam" id="PF17853"/>
    </source>
</evidence>
<evidence type="ECO:0008006" key="6">
    <source>
        <dbReference type="Google" id="ProtNLM"/>
    </source>
</evidence>
<dbReference type="Gene3D" id="1.10.10.2840">
    <property type="entry name" value="PucR C-terminal helix-turn-helix domain"/>
    <property type="match status" value="1"/>
</dbReference>
<dbReference type="PANTHER" id="PTHR33744:SF1">
    <property type="entry name" value="DNA-BINDING TRANSCRIPTIONAL ACTIVATOR ADER"/>
    <property type="match status" value="1"/>
</dbReference>
<dbReference type="InterPro" id="IPR025736">
    <property type="entry name" value="PucR_C-HTH_dom"/>
</dbReference>
<comment type="similarity">
    <text evidence="1">Belongs to the CdaR family.</text>
</comment>
<dbReference type="Pfam" id="PF13556">
    <property type="entry name" value="HTH_30"/>
    <property type="match status" value="1"/>
</dbReference>
<protein>
    <recommendedName>
        <fullName evidence="6">PucR-like helix-turn-helix protein</fullName>
    </recommendedName>
</protein>
<evidence type="ECO:0000313" key="4">
    <source>
        <dbReference type="EMBL" id="BAU30924.1"/>
    </source>
</evidence>
<reference evidence="5" key="1">
    <citation type="submission" date="2015-12" db="EMBL/GenBank/DDBJ databases">
        <authorList>
            <person name="Shamseldin A."/>
            <person name="Moawad H."/>
            <person name="Abd El-Rahim W.M."/>
            <person name="Sadowsky M.J."/>
        </authorList>
    </citation>
    <scope>NUCLEOTIDE SEQUENCE [LARGE SCALE GENOMIC DNA]</scope>
    <source>
        <strain evidence="5">JAM AC0309</strain>
    </source>
</reference>
<name>A0A0U5BJY6_9MICO</name>
<accession>A0A0U5BJY6</accession>
<dbReference type="EMBL" id="AP017315">
    <property type="protein sequence ID" value="BAU30924.1"/>
    <property type="molecule type" value="Genomic_DNA"/>
</dbReference>
<dbReference type="Pfam" id="PF17853">
    <property type="entry name" value="GGDEF_2"/>
    <property type="match status" value="1"/>
</dbReference>
<feature type="domain" description="PucR C-terminal helix-turn-helix" evidence="2">
    <location>
        <begin position="419"/>
        <end position="474"/>
    </location>
</feature>
<organism evidence="4 5">
    <name type="scientific">Microcella alkaliphila</name>
    <dbReference type="NCBI Taxonomy" id="279828"/>
    <lineage>
        <taxon>Bacteria</taxon>
        <taxon>Bacillati</taxon>
        <taxon>Actinomycetota</taxon>
        <taxon>Actinomycetes</taxon>
        <taxon>Micrococcales</taxon>
        <taxon>Microbacteriaceae</taxon>
        <taxon>Microcella</taxon>
    </lineage>
</organism>
<dbReference type="AlphaFoldDB" id="A0A0U5BJY6"/>
<evidence type="ECO:0000313" key="5">
    <source>
        <dbReference type="Proteomes" id="UP000218965"/>
    </source>
</evidence>
<dbReference type="PANTHER" id="PTHR33744">
    <property type="entry name" value="CARBOHYDRATE DIACID REGULATOR"/>
    <property type="match status" value="1"/>
</dbReference>
<evidence type="ECO:0000259" key="2">
    <source>
        <dbReference type="Pfam" id="PF13556"/>
    </source>
</evidence>